<reference evidence="8 9" key="1">
    <citation type="submission" date="2019-08" db="EMBL/GenBank/DDBJ databases">
        <title>Deep-cultivation of Planctomycetes and their phenomic and genomic characterization uncovers novel biology.</title>
        <authorList>
            <person name="Wiegand S."/>
            <person name="Jogler M."/>
            <person name="Boedeker C."/>
            <person name="Pinto D."/>
            <person name="Vollmers J."/>
            <person name="Rivas-Marin E."/>
            <person name="Kohn T."/>
            <person name="Peeters S.H."/>
            <person name="Heuer A."/>
            <person name="Rast P."/>
            <person name="Oberbeckmann S."/>
            <person name="Bunk B."/>
            <person name="Jeske O."/>
            <person name="Meyerdierks A."/>
            <person name="Storesund J.E."/>
            <person name="Kallscheuer N."/>
            <person name="Luecker S."/>
            <person name="Lage O.M."/>
            <person name="Pohl T."/>
            <person name="Merkel B.J."/>
            <person name="Hornburger P."/>
            <person name="Mueller R.-W."/>
            <person name="Bruemmer F."/>
            <person name="Labrenz M."/>
            <person name="Spormann A.M."/>
            <person name="Op Den Camp H."/>
            <person name="Overmann J."/>
            <person name="Amann R."/>
            <person name="Jetten M.S.M."/>
            <person name="Mascher T."/>
            <person name="Medema M.H."/>
            <person name="Devos D.P."/>
            <person name="Kaster A.-K."/>
            <person name="Ovreas L."/>
            <person name="Rohde M."/>
            <person name="Galperin M.Y."/>
            <person name="Jogler C."/>
        </authorList>
    </citation>
    <scope>NUCLEOTIDE SEQUENCE [LARGE SCALE GENOMIC DNA]</scope>
    <source>
        <strain evidence="8 9">LF1</strain>
    </source>
</reference>
<dbReference type="Gene3D" id="3.90.180.10">
    <property type="entry name" value="Medium-chain alcohol dehydrogenases, catalytic domain"/>
    <property type="match status" value="1"/>
</dbReference>
<comment type="similarity">
    <text evidence="2 6">Belongs to the zinc-containing alcohol dehydrogenase family.</text>
</comment>
<evidence type="ECO:0000256" key="4">
    <source>
        <dbReference type="ARBA" id="ARBA00022833"/>
    </source>
</evidence>
<dbReference type="PROSITE" id="PS00059">
    <property type="entry name" value="ADH_ZINC"/>
    <property type="match status" value="1"/>
</dbReference>
<dbReference type="Gene3D" id="3.40.50.720">
    <property type="entry name" value="NAD(P)-binding Rossmann-like Domain"/>
    <property type="match status" value="1"/>
</dbReference>
<dbReference type="SMART" id="SM00829">
    <property type="entry name" value="PKS_ER"/>
    <property type="match status" value="1"/>
</dbReference>
<dbReference type="InterPro" id="IPR002328">
    <property type="entry name" value="ADH_Zn_CS"/>
</dbReference>
<dbReference type="InterPro" id="IPR011032">
    <property type="entry name" value="GroES-like_sf"/>
</dbReference>
<dbReference type="OrthoDB" id="239596at2"/>
<dbReference type="AlphaFoldDB" id="A0A5B1CP15"/>
<dbReference type="EC" id="1.1.1.1" evidence="8"/>
<evidence type="ECO:0000256" key="5">
    <source>
        <dbReference type="ARBA" id="ARBA00023002"/>
    </source>
</evidence>
<evidence type="ECO:0000313" key="9">
    <source>
        <dbReference type="Proteomes" id="UP000322699"/>
    </source>
</evidence>
<proteinExistence type="inferred from homology"/>
<evidence type="ECO:0000256" key="1">
    <source>
        <dbReference type="ARBA" id="ARBA00001947"/>
    </source>
</evidence>
<dbReference type="Proteomes" id="UP000322699">
    <property type="component" value="Unassembled WGS sequence"/>
</dbReference>
<evidence type="ECO:0000256" key="6">
    <source>
        <dbReference type="RuleBase" id="RU361277"/>
    </source>
</evidence>
<dbReference type="GO" id="GO:0008270">
    <property type="term" value="F:zinc ion binding"/>
    <property type="evidence" value="ECO:0007669"/>
    <property type="project" value="InterPro"/>
</dbReference>
<dbReference type="EMBL" id="VRLW01000001">
    <property type="protein sequence ID" value="KAA1261113.1"/>
    <property type="molecule type" value="Genomic_DNA"/>
</dbReference>
<dbReference type="InterPro" id="IPR020843">
    <property type="entry name" value="ER"/>
</dbReference>
<dbReference type="Pfam" id="PF00107">
    <property type="entry name" value="ADH_zinc_N"/>
    <property type="match status" value="1"/>
</dbReference>
<dbReference type="InterPro" id="IPR013154">
    <property type="entry name" value="ADH-like_N"/>
</dbReference>
<evidence type="ECO:0000256" key="3">
    <source>
        <dbReference type="ARBA" id="ARBA00022723"/>
    </source>
</evidence>
<dbReference type="InterPro" id="IPR013149">
    <property type="entry name" value="ADH-like_C"/>
</dbReference>
<evidence type="ECO:0000313" key="8">
    <source>
        <dbReference type="EMBL" id="KAA1261113.1"/>
    </source>
</evidence>
<dbReference type="InterPro" id="IPR036291">
    <property type="entry name" value="NAD(P)-bd_dom_sf"/>
</dbReference>
<organism evidence="8 9">
    <name type="scientific">Rubripirellula obstinata</name>
    <dbReference type="NCBI Taxonomy" id="406547"/>
    <lineage>
        <taxon>Bacteria</taxon>
        <taxon>Pseudomonadati</taxon>
        <taxon>Planctomycetota</taxon>
        <taxon>Planctomycetia</taxon>
        <taxon>Pirellulales</taxon>
        <taxon>Pirellulaceae</taxon>
        <taxon>Rubripirellula</taxon>
    </lineage>
</organism>
<keyword evidence="9" id="KW-1185">Reference proteome</keyword>
<comment type="caution">
    <text evidence="8">The sequence shown here is derived from an EMBL/GenBank/DDBJ whole genome shotgun (WGS) entry which is preliminary data.</text>
</comment>
<feature type="domain" description="Enoyl reductase (ER)" evidence="7">
    <location>
        <begin position="13"/>
        <end position="365"/>
    </location>
</feature>
<name>A0A5B1CP15_9BACT</name>
<accession>A0A5B1CP15</accession>
<gene>
    <name evidence="8" type="primary">adhD</name>
    <name evidence="8" type="ORF">LF1_36570</name>
</gene>
<keyword evidence="4 6" id="KW-0862">Zinc</keyword>
<dbReference type="GO" id="GO:0004022">
    <property type="term" value="F:alcohol dehydrogenase (NAD+) activity"/>
    <property type="evidence" value="ECO:0007669"/>
    <property type="project" value="UniProtKB-EC"/>
</dbReference>
<sequence>MQSTKAAVSDSKGGYSIEIIEVGVPGPGEVAVDIKASGICHTDYDSMTWDRPVVMGHEGAGVVSAVGQGVTTCQVGDRVLLNWAIPCMTCPMCVRGHQNLCQVNNTVTAPAPARGHADPESTQHHGRPIERSFALGTMTRLAVVREQAIIPIHVEIPWSSACIIGCGVMTGYGSAVNSGKVKAGDTTVVIGCGGVGLNAIQGCRIAGAKMVIAIDLSQTRLELAKQFGATHTIQADRNDVGLLRAAKQVETLCGGIGADVAVEATAVPSLGAAPLAMIRSGGVAVQASGIEQEINFDMNLFEWDKVYINPLYGGCRPNIDLPILLDLYAKGDLLLDEMISRTYALEDLEQAFDDMHEGRIAKGVILFD</sequence>
<protein>
    <submittedName>
        <fullName evidence="8">Putative alcohol dehydrogenase D</fullName>
        <ecNumber evidence="8">1.1.1.1</ecNumber>
    </submittedName>
</protein>
<evidence type="ECO:0000259" key="7">
    <source>
        <dbReference type="SMART" id="SM00829"/>
    </source>
</evidence>
<dbReference type="CDD" id="cd08279">
    <property type="entry name" value="Zn_ADH_class_III"/>
    <property type="match status" value="1"/>
</dbReference>
<keyword evidence="3 6" id="KW-0479">Metal-binding</keyword>
<keyword evidence="5 8" id="KW-0560">Oxidoreductase</keyword>
<comment type="cofactor">
    <cofactor evidence="1 6">
        <name>Zn(2+)</name>
        <dbReference type="ChEBI" id="CHEBI:29105"/>
    </cofactor>
</comment>
<dbReference type="PANTHER" id="PTHR43350">
    <property type="entry name" value="NAD-DEPENDENT ALCOHOL DEHYDROGENASE"/>
    <property type="match status" value="1"/>
</dbReference>
<dbReference type="PANTHER" id="PTHR43350:SF19">
    <property type="entry name" value="D-GULOSIDE 3-DEHYDROGENASE"/>
    <property type="match status" value="1"/>
</dbReference>
<dbReference type="RefSeq" id="WP_068258151.1">
    <property type="nucleotide sequence ID" value="NZ_LWSK01000003.1"/>
</dbReference>
<dbReference type="SUPFAM" id="SSF50129">
    <property type="entry name" value="GroES-like"/>
    <property type="match status" value="2"/>
</dbReference>
<dbReference type="Pfam" id="PF08240">
    <property type="entry name" value="ADH_N"/>
    <property type="match status" value="1"/>
</dbReference>
<evidence type="ECO:0000256" key="2">
    <source>
        <dbReference type="ARBA" id="ARBA00008072"/>
    </source>
</evidence>
<dbReference type="SUPFAM" id="SSF51735">
    <property type="entry name" value="NAD(P)-binding Rossmann-fold domains"/>
    <property type="match status" value="1"/>
</dbReference>